<dbReference type="EnsemblMetazoa" id="MESCA001035-RA">
    <property type="protein sequence ID" value="MESCA001035-PA"/>
    <property type="gene ID" value="MESCA001035"/>
</dbReference>
<sequence>MFGIGRIYKLVNNFIQFINGSVQYILEIDNGASYELLKYFDFWTKIVSTTLADDLKLFPLNCEITSNILEKYNLLVIVPKAEYIDSSQYIAKPVSLSLWVLCLVYLIYGSTLLSATFFIIKRDLSTWRTFNQLLRSLMSQSYTSPLPGLQMTTVYLLAMSLEFIMTIFYSTFLGSFLTTYIREPQISILEELKRANMKIMNNGNYLTSAFGYNNIEDVLIEVSFGDREKALLSKNSSYGQIIHSTIWDLSMLAQDYVHLKILF</sequence>
<keyword evidence="3" id="KW-1185">Reference proteome</keyword>
<protein>
    <recommendedName>
        <fullName evidence="4">Ionotropic glutamate receptor C-terminal domain-containing protein</fullName>
    </recommendedName>
</protein>
<keyword evidence="1" id="KW-0472">Membrane</keyword>
<evidence type="ECO:0008006" key="4">
    <source>
        <dbReference type="Google" id="ProtNLM"/>
    </source>
</evidence>
<reference evidence="2" key="2">
    <citation type="submission" date="2015-06" db="UniProtKB">
        <authorList>
            <consortium name="EnsemblMetazoa"/>
        </authorList>
    </citation>
    <scope>IDENTIFICATION</scope>
</reference>
<dbReference type="Proteomes" id="UP000015102">
    <property type="component" value="Unassembled WGS sequence"/>
</dbReference>
<evidence type="ECO:0000256" key="1">
    <source>
        <dbReference type="SAM" id="Phobius"/>
    </source>
</evidence>
<feature type="transmembrane region" description="Helical" evidence="1">
    <location>
        <begin position="154"/>
        <end position="177"/>
    </location>
</feature>
<dbReference type="EMBL" id="CAQQ02394173">
    <property type="status" value="NOT_ANNOTATED_CDS"/>
    <property type="molecule type" value="Genomic_DNA"/>
</dbReference>
<reference evidence="3" key="1">
    <citation type="submission" date="2013-02" db="EMBL/GenBank/DDBJ databases">
        <authorList>
            <person name="Hughes D."/>
        </authorList>
    </citation>
    <scope>NUCLEOTIDE SEQUENCE</scope>
    <source>
        <strain>Durham</strain>
        <strain evidence="3">NC isolate 2 -- Noor lab</strain>
    </source>
</reference>
<dbReference type="AlphaFoldDB" id="T1GCL9"/>
<name>T1GCL9_MEGSC</name>
<evidence type="ECO:0000313" key="3">
    <source>
        <dbReference type="Proteomes" id="UP000015102"/>
    </source>
</evidence>
<evidence type="ECO:0000313" key="2">
    <source>
        <dbReference type="EnsemblMetazoa" id="MESCA001035-PA"/>
    </source>
</evidence>
<dbReference type="HOGENOM" id="CLU_1058811_0_0_1"/>
<organism evidence="2 3">
    <name type="scientific">Megaselia scalaris</name>
    <name type="common">Humpbacked fly</name>
    <name type="synonym">Phora scalaris</name>
    <dbReference type="NCBI Taxonomy" id="36166"/>
    <lineage>
        <taxon>Eukaryota</taxon>
        <taxon>Metazoa</taxon>
        <taxon>Ecdysozoa</taxon>
        <taxon>Arthropoda</taxon>
        <taxon>Hexapoda</taxon>
        <taxon>Insecta</taxon>
        <taxon>Pterygota</taxon>
        <taxon>Neoptera</taxon>
        <taxon>Endopterygota</taxon>
        <taxon>Diptera</taxon>
        <taxon>Brachycera</taxon>
        <taxon>Muscomorpha</taxon>
        <taxon>Platypezoidea</taxon>
        <taxon>Phoridae</taxon>
        <taxon>Megaseliini</taxon>
        <taxon>Megaselia</taxon>
    </lineage>
</organism>
<keyword evidence="1" id="KW-0812">Transmembrane</keyword>
<accession>T1GCL9</accession>
<feature type="transmembrane region" description="Helical" evidence="1">
    <location>
        <begin position="96"/>
        <end position="120"/>
    </location>
</feature>
<proteinExistence type="predicted"/>
<keyword evidence="1" id="KW-1133">Transmembrane helix</keyword>